<proteinExistence type="predicted"/>
<dbReference type="Pfam" id="PF10544">
    <property type="entry name" value="T5orf172"/>
    <property type="match status" value="1"/>
</dbReference>
<reference evidence="3" key="1">
    <citation type="submission" date="2016-10" db="EMBL/GenBank/DDBJ databases">
        <authorList>
            <person name="Varghese N."/>
            <person name="Submissions S."/>
        </authorList>
    </citation>
    <scope>NUCLEOTIDE SEQUENCE [LARGE SCALE GENOMIC DNA]</scope>
    <source>
        <strain evidence="3">DSM 3695</strain>
    </source>
</reference>
<dbReference type="Proteomes" id="UP000199310">
    <property type="component" value="Unassembled WGS sequence"/>
</dbReference>
<gene>
    <name evidence="2" type="ORF">SAMN04488122_2851</name>
</gene>
<organism evidence="2 3">
    <name type="scientific">Chitinophaga arvensicola</name>
    <dbReference type="NCBI Taxonomy" id="29529"/>
    <lineage>
        <taxon>Bacteria</taxon>
        <taxon>Pseudomonadati</taxon>
        <taxon>Bacteroidota</taxon>
        <taxon>Chitinophagia</taxon>
        <taxon>Chitinophagales</taxon>
        <taxon>Chitinophagaceae</taxon>
        <taxon>Chitinophaga</taxon>
    </lineage>
</organism>
<evidence type="ECO:0000259" key="1">
    <source>
        <dbReference type="SMART" id="SM00974"/>
    </source>
</evidence>
<evidence type="ECO:0000313" key="2">
    <source>
        <dbReference type="EMBL" id="SEW40379.1"/>
    </source>
</evidence>
<evidence type="ECO:0000313" key="3">
    <source>
        <dbReference type="Proteomes" id="UP000199310"/>
    </source>
</evidence>
<dbReference type="STRING" id="29529.SAMN04488122_2851"/>
<protein>
    <submittedName>
        <fullName evidence="2">T5orf172 domain-containing protein</fullName>
    </submittedName>
</protein>
<dbReference type="EMBL" id="FOJG01000001">
    <property type="protein sequence ID" value="SEW40379.1"/>
    <property type="molecule type" value="Genomic_DNA"/>
</dbReference>
<keyword evidence="3" id="KW-1185">Reference proteome</keyword>
<accession>A0A1I0RHQ2</accession>
<name>A0A1I0RHQ2_9BACT</name>
<dbReference type="InterPro" id="IPR018306">
    <property type="entry name" value="Phage_T5_Orf172_DNA-bd"/>
</dbReference>
<feature type="domain" description="Bacteriophage T5 Orf172 DNA-binding" evidence="1">
    <location>
        <begin position="15"/>
        <end position="94"/>
    </location>
</feature>
<sequence>MSQYSFGFVYVFTNKIMPHLVKIGMTTALAEDRAKDLFSTSSPDPFEVVFSAITSNPTALEKLTHDLLKDKRYRPNREFFEVSPEVAIDTILQARQETDGIKAWAKQSQVFLQNGDRLLLSMRANQVLFLSGYPSIIAPEAEMIDLWQAHTDGDTLELYFTDDPGYTADIHDDAPFSHEDPVPYLNRTKTADNDTIIYKARMVPGDRLLWMDDSAPRFVSALFESKCHCQLIARTRDPKFTEEGIPKLINLDPNWKASTQILEASRYVCSLPRPRVWAPRNPDTDAGWAGVAWKNAPPEYWLPQLNQRAKPRKQQ</sequence>
<dbReference type="SMART" id="SM00974">
    <property type="entry name" value="T5orf172"/>
    <property type="match status" value="1"/>
</dbReference>
<dbReference type="AlphaFoldDB" id="A0A1I0RHQ2"/>
<dbReference type="RefSeq" id="WP_177192165.1">
    <property type="nucleotide sequence ID" value="NZ_FOJG01000001.1"/>
</dbReference>